<sequence>MLLIATILLITTIIARAEPFGGYYGSSLNVNGGGSGSTSSISDTISPKCPRLCTCTGHTVDCSHRGLSSVPRKIPLETERFAILNASKTAGVVVIV</sequence>
<reference evidence="5" key="1">
    <citation type="submission" date="2022-01" db="EMBL/GenBank/DDBJ databases">
        <authorList>
            <person name="King R."/>
        </authorList>
    </citation>
    <scope>NUCLEOTIDE SEQUENCE</scope>
</reference>
<dbReference type="AlphaFoldDB" id="A0A9N9WX80"/>
<dbReference type="Pfam" id="PF01462">
    <property type="entry name" value="LRRNT"/>
    <property type="match status" value="1"/>
</dbReference>
<evidence type="ECO:0000256" key="3">
    <source>
        <dbReference type="SAM" id="SignalP"/>
    </source>
</evidence>
<name>A0A9N9WX80_9DIPT</name>
<reference evidence="5" key="2">
    <citation type="submission" date="2022-10" db="EMBL/GenBank/DDBJ databases">
        <authorList>
            <consortium name="ENA_rothamsted_submissions"/>
            <consortium name="culmorum"/>
            <person name="King R."/>
        </authorList>
    </citation>
    <scope>NUCLEOTIDE SEQUENCE</scope>
</reference>
<dbReference type="Gene3D" id="3.80.10.10">
    <property type="entry name" value="Ribonuclease Inhibitor"/>
    <property type="match status" value="1"/>
</dbReference>
<feature type="domain" description="LRRNT" evidence="4">
    <location>
        <begin position="48"/>
        <end position="80"/>
    </location>
</feature>
<evidence type="ECO:0000256" key="2">
    <source>
        <dbReference type="ARBA" id="ARBA00022729"/>
    </source>
</evidence>
<dbReference type="OrthoDB" id="7790146at2759"/>
<dbReference type="EMBL" id="OU895879">
    <property type="protein sequence ID" value="CAG9809130.1"/>
    <property type="molecule type" value="Genomic_DNA"/>
</dbReference>
<dbReference type="Proteomes" id="UP001153620">
    <property type="component" value="Chromosome 3"/>
</dbReference>
<feature type="chain" id="PRO_5040163267" description="LRRNT domain-containing protein" evidence="3">
    <location>
        <begin position="18"/>
        <end position="96"/>
    </location>
</feature>
<keyword evidence="1" id="KW-0433">Leucine-rich repeat</keyword>
<protein>
    <recommendedName>
        <fullName evidence="4">LRRNT domain-containing protein</fullName>
    </recommendedName>
</protein>
<keyword evidence="2 3" id="KW-0732">Signal</keyword>
<evidence type="ECO:0000259" key="4">
    <source>
        <dbReference type="SMART" id="SM00013"/>
    </source>
</evidence>
<feature type="signal peptide" evidence="3">
    <location>
        <begin position="1"/>
        <end position="17"/>
    </location>
</feature>
<evidence type="ECO:0000313" key="6">
    <source>
        <dbReference type="Proteomes" id="UP001153620"/>
    </source>
</evidence>
<gene>
    <name evidence="5" type="ORF">CHIRRI_LOCUS11959</name>
</gene>
<dbReference type="SMART" id="SM00013">
    <property type="entry name" value="LRRNT"/>
    <property type="match status" value="1"/>
</dbReference>
<accession>A0A9N9WX80</accession>
<organism evidence="5 6">
    <name type="scientific">Chironomus riparius</name>
    <dbReference type="NCBI Taxonomy" id="315576"/>
    <lineage>
        <taxon>Eukaryota</taxon>
        <taxon>Metazoa</taxon>
        <taxon>Ecdysozoa</taxon>
        <taxon>Arthropoda</taxon>
        <taxon>Hexapoda</taxon>
        <taxon>Insecta</taxon>
        <taxon>Pterygota</taxon>
        <taxon>Neoptera</taxon>
        <taxon>Endopterygota</taxon>
        <taxon>Diptera</taxon>
        <taxon>Nematocera</taxon>
        <taxon>Chironomoidea</taxon>
        <taxon>Chironomidae</taxon>
        <taxon>Chironominae</taxon>
        <taxon>Chironomus</taxon>
    </lineage>
</organism>
<evidence type="ECO:0000256" key="1">
    <source>
        <dbReference type="ARBA" id="ARBA00022614"/>
    </source>
</evidence>
<proteinExistence type="predicted"/>
<evidence type="ECO:0000313" key="5">
    <source>
        <dbReference type="EMBL" id="CAG9809130.1"/>
    </source>
</evidence>
<dbReference type="InterPro" id="IPR032675">
    <property type="entry name" value="LRR_dom_sf"/>
</dbReference>
<dbReference type="InterPro" id="IPR000372">
    <property type="entry name" value="LRRNT"/>
</dbReference>
<keyword evidence="6" id="KW-1185">Reference proteome</keyword>